<protein>
    <submittedName>
        <fullName evidence="2">Uncharacterized protein</fullName>
    </submittedName>
</protein>
<evidence type="ECO:0000313" key="3">
    <source>
        <dbReference type="EMBL" id="AVD99419.1"/>
    </source>
</evidence>
<keyword evidence="1" id="KW-0472">Membrane</keyword>
<feature type="transmembrane region" description="Helical" evidence="1">
    <location>
        <begin position="12"/>
        <end position="29"/>
    </location>
</feature>
<accession>A0A2L1IVI6</accession>
<name>A0A2L1IVI6_9CAUD</name>
<sequence length="41" mass="4738">MGRWYRVLMMQYGNSGSAYILVMGTVLFLDTDTEYRLEGLS</sequence>
<evidence type="ECO:0000313" key="2">
    <source>
        <dbReference type="EMBL" id="AVD99209.1"/>
    </source>
</evidence>
<proteinExistence type="predicted"/>
<keyword evidence="1" id="KW-1133">Transmembrane helix</keyword>
<evidence type="ECO:0000313" key="4">
    <source>
        <dbReference type="Proteomes" id="UP000241925"/>
    </source>
</evidence>
<organism evidence="2 4">
    <name type="scientific">Streptomyces phage BillNye</name>
    <dbReference type="NCBI Taxonomy" id="2079426"/>
    <lineage>
        <taxon>Viruses</taxon>
        <taxon>Duplodnaviria</taxon>
        <taxon>Heunggongvirae</taxon>
        <taxon>Uroviricota</taxon>
        <taxon>Caudoviricetes</taxon>
        <taxon>Stanwilliamsviridae</taxon>
        <taxon>Loccivirinae</taxon>
        <taxon>Wilnyevirus</taxon>
        <taxon>Wilnyevirus billnye</taxon>
    </lineage>
</organism>
<reference evidence="2 4" key="1">
    <citation type="submission" date="2018-01" db="EMBL/GenBank/DDBJ databases">
        <authorList>
            <person name="Grinwald M.F."/>
            <person name="Tasoff P."/>
            <person name="Simpson K.F."/>
            <person name="Vasser A."/>
            <person name="Shaffer C.D."/>
            <person name="Weston-Hafer K.A."/>
            <person name="Russell D.A."/>
            <person name="Pope W.H."/>
            <person name="Jacobs-Sera D."/>
            <person name="Hendrix R.W."/>
            <person name="Hatfull G.F."/>
        </authorList>
    </citation>
    <scope>NUCLEOTIDE SEQUENCE [LARGE SCALE GENOMIC DNA]</scope>
</reference>
<dbReference type="EMBL" id="MG757153">
    <property type="protein sequence ID" value="AVD99209.1"/>
    <property type="molecule type" value="Genomic_DNA"/>
</dbReference>
<keyword evidence="4" id="KW-1185">Reference proteome</keyword>
<dbReference type="Proteomes" id="UP000241925">
    <property type="component" value="Segment"/>
</dbReference>
<evidence type="ECO:0000256" key="1">
    <source>
        <dbReference type="SAM" id="Phobius"/>
    </source>
</evidence>
<keyword evidence="1" id="KW-0812">Transmembrane</keyword>
<gene>
    <name evidence="3" type="ORF">SEA_BILLNYE_250</name>
    <name evidence="2" type="ORF">SEA_BILLNYE_4</name>
</gene>
<dbReference type="EMBL" id="MG757153">
    <property type="protein sequence ID" value="AVD99419.1"/>
    <property type="molecule type" value="Genomic_DNA"/>
</dbReference>